<dbReference type="Proteomes" id="UP000188320">
    <property type="component" value="Unassembled WGS sequence"/>
</dbReference>
<reference evidence="2" key="1">
    <citation type="submission" date="2017-01" db="EMBL/GenBank/DDBJ databases">
        <authorList>
            <person name="Wang Y."/>
            <person name="White M."/>
            <person name="Kvist S."/>
            <person name="Moncalvo J.-M."/>
        </authorList>
    </citation>
    <scope>NUCLEOTIDE SEQUENCE [LARGE SCALE GENOMIC DNA]</scope>
    <source>
        <strain evidence="2">COL-18-3</strain>
    </source>
</reference>
<dbReference type="GO" id="GO:0003676">
    <property type="term" value="F:nucleic acid binding"/>
    <property type="evidence" value="ECO:0007669"/>
    <property type="project" value="InterPro"/>
</dbReference>
<dbReference type="InterPro" id="IPR036397">
    <property type="entry name" value="RNaseH_sf"/>
</dbReference>
<keyword evidence="2" id="KW-1185">Reference proteome</keyword>
<comment type="caution">
    <text evidence="1">The sequence shown here is derived from an EMBL/GenBank/DDBJ whole genome shotgun (WGS) entry which is preliminary data.</text>
</comment>
<evidence type="ECO:0000313" key="2">
    <source>
        <dbReference type="Proteomes" id="UP000188320"/>
    </source>
</evidence>
<gene>
    <name evidence="1" type="ORF">AX774_g565</name>
</gene>
<evidence type="ECO:0000313" key="1">
    <source>
        <dbReference type="EMBL" id="OMH85879.1"/>
    </source>
</evidence>
<dbReference type="AlphaFoldDB" id="A0A1R1PY65"/>
<evidence type="ECO:0008006" key="3">
    <source>
        <dbReference type="Google" id="ProtNLM"/>
    </source>
</evidence>
<accession>A0A1R1PY65</accession>
<protein>
    <recommendedName>
        <fullName evidence="3">Retrovirus-related Pol polyprotein from transposon</fullName>
    </recommendedName>
</protein>
<dbReference type="EMBL" id="LSSK01000033">
    <property type="protein sequence ID" value="OMH85879.1"/>
    <property type="molecule type" value="Genomic_DNA"/>
</dbReference>
<dbReference type="OrthoDB" id="5592268at2759"/>
<name>A0A1R1PY65_ZANCU</name>
<sequence>MAKQIDEEYLNWDTYLWKTLLILRTLSSKTTGFTPAELLYGKDLTMAHNWTPTNLIDTRNELVHHRIEFLSTGLKQIRELGLENSEVKKLKQNGYYDKKVKEKLFRKNDIVLKYIEGEKTKFQRIWKGPYKVEKI</sequence>
<dbReference type="Gene3D" id="3.30.420.10">
    <property type="entry name" value="Ribonuclease H-like superfamily/Ribonuclease H"/>
    <property type="match status" value="1"/>
</dbReference>
<organism evidence="1 2">
    <name type="scientific">Zancudomyces culisetae</name>
    <name type="common">Gut fungus</name>
    <name type="synonym">Smittium culisetae</name>
    <dbReference type="NCBI Taxonomy" id="1213189"/>
    <lineage>
        <taxon>Eukaryota</taxon>
        <taxon>Fungi</taxon>
        <taxon>Fungi incertae sedis</taxon>
        <taxon>Zoopagomycota</taxon>
        <taxon>Kickxellomycotina</taxon>
        <taxon>Harpellomycetes</taxon>
        <taxon>Harpellales</taxon>
        <taxon>Legeriomycetaceae</taxon>
        <taxon>Zancudomyces</taxon>
    </lineage>
</organism>
<proteinExistence type="predicted"/>